<evidence type="ECO:0000313" key="1">
    <source>
        <dbReference type="EMBL" id="CDL79049.1"/>
    </source>
</evidence>
<dbReference type="AlphaFoldDB" id="W1IKU5"/>
<proteinExistence type="predicted"/>
<sequence length="41" mass="5092">MLSRLIADFRFLTREKMIWLLDNNTPQITFVYLWRGNYELI</sequence>
<gene>
    <name evidence="1" type="ORF">XCR1_1030012</name>
</gene>
<protein>
    <submittedName>
        <fullName evidence="1">Uncharacterized protein</fullName>
    </submittedName>
</protein>
<dbReference type="EMBL" id="CBXE010000006">
    <property type="protein sequence ID" value="CDL79049.1"/>
    <property type="molecule type" value="Genomic_DNA"/>
</dbReference>
<organism evidence="1 2">
    <name type="scientific">Xenorhabdus cabanillasii JM26</name>
    <dbReference type="NCBI Taxonomy" id="1427517"/>
    <lineage>
        <taxon>Bacteria</taxon>
        <taxon>Pseudomonadati</taxon>
        <taxon>Pseudomonadota</taxon>
        <taxon>Gammaproteobacteria</taxon>
        <taxon>Enterobacterales</taxon>
        <taxon>Morganellaceae</taxon>
        <taxon>Xenorhabdus</taxon>
    </lineage>
</organism>
<dbReference type="Proteomes" id="UP000019197">
    <property type="component" value="Unassembled WGS sequence"/>
</dbReference>
<comment type="caution">
    <text evidence="1">The sequence shown here is derived from an EMBL/GenBank/DDBJ whole genome shotgun (WGS) entry which is preliminary data.</text>
</comment>
<name>W1IKU5_9GAMM</name>
<reference evidence="1 2" key="1">
    <citation type="submission" date="2013-11" db="EMBL/GenBank/DDBJ databases">
        <title>Draft genome sequence and annotation of the entomopathogenic bacterium, Xenorhabdus cabanillasi strain JM26.</title>
        <authorList>
            <person name="Gualtieri M."/>
            <person name="Ogier J.C."/>
            <person name="Pages S."/>
            <person name="Givaudan A."/>
            <person name="Gaudriault S."/>
        </authorList>
    </citation>
    <scope>NUCLEOTIDE SEQUENCE [LARGE SCALE GENOMIC DNA]</scope>
    <source>
        <strain evidence="1 2">JM26</strain>
    </source>
</reference>
<accession>W1IKU5</accession>
<evidence type="ECO:0000313" key="2">
    <source>
        <dbReference type="Proteomes" id="UP000019197"/>
    </source>
</evidence>